<dbReference type="CDD" id="cd08561">
    <property type="entry name" value="GDPD_cytoplasmic_ScUgpQ2_like"/>
    <property type="match status" value="1"/>
</dbReference>
<organism evidence="2 3">
    <name type="scientific">Granulosicoccus antarcticus IMCC3135</name>
    <dbReference type="NCBI Taxonomy" id="1192854"/>
    <lineage>
        <taxon>Bacteria</taxon>
        <taxon>Pseudomonadati</taxon>
        <taxon>Pseudomonadota</taxon>
        <taxon>Gammaproteobacteria</taxon>
        <taxon>Chromatiales</taxon>
        <taxon>Granulosicoccaceae</taxon>
        <taxon>Granulosicoccus</taxon>
    </lineage>
</organism>
<dbReference type="AlphaFoldDB" id="A0A2Z2NQZ8"/>
<dbReference type="Proteomes" id="UP000250079">
    <property type="component" value="Chromosome"/>
</dbReference>
<dbReference type="EC" id="3.1.4.46" evidence="2"/>
<accession>A0A2Z2NQZ8</accession>
<dbReference type="PANTHER" id="PTHR46211:SF14">
    <property type="entry name" value="GLYCEROPHOSPHODIESTER PHOSPHODIESTERASE"/>
    <property type="match status" value="1"/>
</dbReference>
<dbReference type="Gene3D" id="3.20.20.190">
    <property type="entry name" value="Phosphatidylinositol (PI) phosphodiesterase"/>
    <property type="match status" value="1"/>
</dbReference>
<dbReference type="InterPro" id="IPR030395">
    <property type="entry name" value="GP_PDE_dom"/>
</dbReference>
<proteinExistence type="predicted"/>
<dbReference type="PANTHER" id="PTHR46211">
    <property type="entry name" value="GLYCEROPHOSPHORYL DIESTER PHOSPHODIESTERASE"/>
    <property type="match status" value="1"/>
</dbReference>
<evidence type="ECO:0000313" key="3">
    <source>
        <dbReference type="Proteomes" id="UP000250079"/>
    </source>
</evidence>
<keyword evidence="2" id="KW-0378">Hydrolase</keyword>
<dbReference type="SUPFAM" id="SSF51695">
    <property type="entry name" value="PLC-like phosphodiesterases"/>
    <property type="match status" value="1"/>
</dbReference>
<evidence type="ECO:0000259" key="1">
    <source>
        <dbReference type="PROSITE" id="PS51704"/>
    </source>
</evidence>
<dbReference type="KEGG" id="gai:IMCC3135_11655"/>
<dbReference type="InterPro" id="IPR017946">
    <property type="entry name" value="PLC-like_Pdiesterase_TIM-brl"/>
</dbReference>
<dbReference type="GO" id="GO:0006629">
    <property type="term" value="P:lipid metabolic process"/>
    <property type="evidence" value="ECO:0007669"/>
    <property type="project" value="InterPro"/>
</dbReference>
<dbReference type="PROSITE" id="PS51704">
    <property type="entry name" value="GP_PDE"/>
    <property type="match status" value="1"/>
</dbReference>
<dbReference type="Pfam" id="PF03009">
    <property type="entry name" value="GDPD"/>
    <property type="match status" value="1"/>
</dbReference>
<protein>
    <submittedName>
        <fullName evidence="2">Putative glycerophosphoryl diester phosphodiesterase 1</fullName>
        <ecNumber evidence="2">3.1.4.46</ecNumber>
    </submittedName>
</protein>
<keyword evidence="3" id="KW-1185">Reference proteome</keyword>
<reference evidence="2 3" key="1">
    <citation type="submission" date="2016-12" db="EMBL/GenBank/DDBJ databases">
        <authorList>
            <person name="Song W.-J."/>
            <person name="Kurnit D.M."/>
        </authorList>
    </citation>
    <scope>NUCLEOTIDE SEQUENCE [LARGE SCALE GENOMIC DNA]</scope>
    <source>
        <strain evidence="2 3">IMCC3135</strain>
    </source>
</reference>
<dbReference type="EMBL" id="CP018632">
    <property type="protein sequence ID" value="ASJ72421.1"/>
    <property type="molecule type" value="Genomic_DNA"/>
</dbReference>
<sequence>MDVYAHRGSTVLAPENTEQAFELALGYGADVLEIDVRLSRDGQVVVTHDSRVERTCNGQGAVADQTLSELKRLDAAYNFTDLQGKHYRDQGVRLITLDELFERFPTSRINVDIKDNSARAAQAVADSIKQANSYARVNVGSFHAAALGHFRDRAPEVTTAATQSEVAKLYFLGRGKKHTLPFQFLQIPVSYFGIPLATHSFIQAARSRGINVVYWTINTTEAMQLLLARGAHGIVTDRVDLACTLLGKTPTESD</sequence>
<feature type="domain" description="GP-PDE" evidence="1">
    <location>
        <begin position="1"/>
        <end position="246"/>
    </location>
</feature>
<gene>
    <name evidence="2" type="primary">glpQ1_1</name>
    <name evidence="2" type="ORF">IMCC3135_11655</name>
</gene>
<evidence type="ECO:0000313" key="2">
    <source>
        <dbReference type="EMBL" id="ASJ72421.1"/>
    </source>
</evidence>
<dbReference type="GO" id="GO:0008889">
    <property type="term" value="F:glycerophosphodiester phosphodiesterase activity"/>
    <property type="evidence" value="ECO:0007669"/>
    <property type="project" value="UniProtKB-EC"/>
</dbReference>
<name>A0A2Z2NQZ8_9GAMM</name>